<comment type="caution">
    <text evidence="3">The sequence shown here is derived from an EMBL/GenBank/DDBJ whole genome shotgun (WGS) entry which is preliminary data.</text>
</comment>
<dbReference type="AlphaFoldDB" id="A0AAD5S8T5"/>
<dbReference type="SUPFAM" id="SSF52540">
    <property type="entry name" value="P-loop containing nucleoside triphosphate hydrolases"/>
    <property type="match status" value="1"/>
</dbReference>
<dbReference type="Proteomes" id="UP001212841">
    <property type="component" value="Unassembled WGS sequence"/>
</dbReference>
<dbReference type="Gene3D" id="3.40.50.300">
    <property type="entry name" value="P-loop containing nucleotide triphosphate hydrolases"/>
    <property type="match status" value="1"/>
</dbReference>
<gene>
    <name evidence="3" type="ORF">HK097_009566</name>
</gene>
<keyword evidence="2" id="KW-1133">Transmembrane helix</keyword>
<evidence type="ECO:0000256" key="1">
    <source>
        <dbReference type="SAM" id="MobiDB-lite"/>
    </source>
</evidence>
<dbReference type="EMBL" id="JADGJD010000644">
    <property type="protein sequence ID" value="KAJ3049443.1"/>
    <property type="molecule type" value="Genomic_DNA"/>
</dbReference>
<evidence type="ECO:0000313" key="4">
    <source>
        <dbReference type="Proteomes" id="UP001212841"/>
    </source>
</evidence>
<evidence type="ECO:0008006" key="5">
    <source>
        <dbReference type="Google" id="ProtNLM"/>
    </source>
</evidence>
<keyword evidence="2" id="KW-0812">Transmembrane</keyword>
<protein>
    <recommendedName>
        <fullName evidence="5">Sulfotransferase</fullName>
    </recommendedName>
</protein>
<dbReference type="Pfam" id="PF13469">
    <property type="entry name" value="Sulfotransfer_3"/>
    <property type="match status" value="1"/>
</dbReference>
<dbReference type="PANTHER" id="PTHR36451">
    <property type="entry name" value="PAPS-DEPENDENT SULFOTRANSFERASE STF3"/>
    <property type="match status" value="1"/>
</dbReference>
<reference evidence="3" key="1">
    <citation type="submission" date="2020-05" db="EMBL/GenBank/DDBJ databases">
        <title>Phylogenomic resolution of chytrid fungi.</title>
        <authorList>
            <person name="Stajich J.E."/>
            <person name="Amses K."/>
            <person name="Simmons R."/>
            <person name="Seto K."/>
            <person name="Myers J."/>
            <person name="Bonds A."/>
            <person name="Quandt C.A."/>
            <person name="Barry K."/>
            <person name="Liu P."/>
            <person name="Grigoriev I."/>
            <person name="Longcore J.E."/>
            <person name="James T.Y."/>
        </authorList>
    </citation>
    <scope>NUCLEOTIDE SEQUENCE</scope>
    <source>
        <strain evidence="3">JEL0318</strain>
    </source>
</reference>
<accession>A0AAD5S8T5</accession>
<evidence type="ECO:0000256" key="2">
    <source>
        <dbReference type="SAM" id="Phobius"/>
    </source>
</evidence>
<proteinExistence type="predicted"/>
<name>A0AAD5S8T5_9FUNG</name>
<feature type="transmembrane region" description="Helical" evidence="2">
    <location>
        <begin position="61"/>
        <end position="85"/>
    </location>
</feature>
<keyword evidence="4" id="KW-1185">Reference proteome</keyword>
<evidence type="ECO:0000313" key="3">
    <source>
        <dbReference type="EMBL" id="KAJ3049443.1"/>
    </source>
</evidence>
<feature type="region of interest" description="Disordered" evidence="1">
    <location>
        <begin position="275"/>
        <end position="295"/>
    </location>
</feature>
<sequence>MLNSVVSSYPFLTFFTPLKQANLQPKQTPPLKPISFTEPLPLSPHILGYTRFSTPIKILNYLGTLFLSISYILLPIPVISLLALFKTLTPTPIVNETEDAYEGFSLLLNEFAKRTKELGLTTYCRLWFRVTVPMHLRARECVARYLGERPEIENVDLGRPIVVTGLHRTGSTLLHRLLSLDPHSRTITPIDSWGGIPDPNIMPPHKSRHDQLTSSRAKSWYRTHQEWKQTAPEHFYASQRNHRFEPDIAEEELLFFSLHGKFSLLSVLLPPPAPGVRGGRGPAPHQPGDARAHRCGHARAPGGGATGTCIQAMHQVWAPKSHWVLKAPEHALYPEVLWDHYPGARIVVTERDVVESVLSTCRLYADDLRAYTTSLNLHSIGQAVLHQSLLKIENLTRFRTHLTLSNPHLATQTFFDVNFKSFIKSPISTIRSIYNHYGLEWSEEFEEAMERYLEEDKVRRRREARNGGAPEGFELEPLLGLERFGLTEEFVRGEVRKAEERGRMAVGEGVVKSVVQRERWVLVKEE</sequence>
<dbReference type="InterPro" id="IPR027417">
    <property type="entry name" value="P-loop_NTPase"/>
</dbReference>
<dbReference type="InterPro" id="IPR052736">
    <property type="entry name" value="Stf3_sulfotransferase"/>
</dbReference>
<dbReference type="PANTHER" id="PTHR36451:SF1">
    <property type="entry name" value="OMEGA-HYDROXY-BETA-DIHYDROMENAQUINONE-9 SULFOTRANSFERASE STF3"/>
    <property type="match status" value="1"/>
</dbReference>
<keyword evidence="2" id="KW-0472">Membrane</keyword>
<organism evidence="3 4">
    <name type="scientific">Rhizophlyctis rosea</name>
    <dbReference type="NCBI Taxonomy" id="64517"/>
    <lineage>
        <taxon>Eukaryota</taxon>
        <taxon>Fungi</taxon>
        <taxon>Fungi incertae sedis</taxon>
        <taxon>Chytridiomycota</taxon>
        <taxon>Chytridiomycota incertae sedis</taxon>
        <taxon>Chytridiomycetes</taxon>
        <taxon>Rhizophlyctidales</taxon>
        <taxon>Rhizophlyctidaceae</taxon>
        <taxon>Rhizophlyctis</taxon>
    </lineage>
</organism>